<feature type="transmembrane region" description="Helical" evidence="2">
    <location>
        <begin position="52"/>
        <end position="73"/>
    </location>
</feature>
<name>A0ABD3R2M1_9STRA</name>
<gene>
    <name evidence="3" type="ORF">ACHAXA_011375</name>
</gene>
<dbReference type="Proteomes" id="UP001530377">
    <property type="component" value="Unassembled WGS sequence"/>
</dbReference>
<dbReference type="InterPro" id="IPR050600">
    <property type="entry name" value="SETD3_SETD6_MTase"/>
</dbReference>
<evidence type="ECO:0008006" key="5">
    <source>
        <dbReference type="Google" id="ProtNLM"/>
    </source>
</evidence>
<evidence type="ECO:0000313" key="4">
    <source>
        <dbReference type="Proteomes" id="UP001530377"/>
    </source>
</evidence>
<feature type="compositionally biased region" description="Basic residues" evidence="1">
    <location>
        <begin position="1"/>
        <end position="23"/>
    </location>
</feature>
<feature type="region of interest" description="Disordered" evidence="1">
    <location>
        <begin position="1"/>
        <end position="37"/>
    </location>
</feature>
<dbReference type="Gene3D" id="3.90.1410.10">
    <property type="entry name" value="set domain protein methyltransferase, domain 1"/>
    <property type="match status" value="2"/>
</dbReference>
<dbReference type="EMBL" id="JALLPB020000695">
    <property type="protein sequence ID" value="KAL3806958.1"/>
    <property type="molecule type" value="Genomic_DNA"/>
</dbReference>
<dbReference type="PANTHER" id="PTHR13271:SF121">
    <property type="entry name" value="SET DOMAIN-CONTAINING PROTEIN"/>
    <property type="match status" value="1"/>
</dbReference>
<feature type="compositionally biased region" description="Basic and acidic residues" evidence="1">
    <location>
        <begin position="188"/>
        <end position="199"/>
    </location>
</feature>
<evidence type="ECO:0000256" key="1">
    <source>
        <dbReference type="SAM" id="MobiDB-lite"/>
    </source>
</evidence>
<dbReference type="PANTHER" id="PTHR13271">
    <property type="entry name" value="UNCHARACTERIZED PUTATIVE METHYLTRANSFERASE"/>
    <property type="match status" value="1"/>
</dbReference>
<accession>A0ABD3R2M1</accession>
<feature type="region of interest" description="Disordered" evidence="1">
    <location>
        <begin position="154"/>
        <end position="206"/>
    </location>
</feature>
<dbReference type="AlphaFoldDB" id="A0ABD3R2M1"/>
<protein>
    <recommendedName>
        <fullName evidence="5">SET domain-containing protein</fullName>
    </recommendedName>
</protein>
<keyword evidence="2" id="KW-1133">Transmembrane helix</keyword>
<dbReference type="InterPro" id="IPR046341">
    <property type="entry name" value="SET_dom_sf"/>
</dbReference>
<dbReference type="CDD" id="cd10527">
    <property type="entry name" value="SET_LSMT"/>
    <property type="match status" value="1"/>
</dbReference>
<keyword evidence="2" id="KW-0472">Membrane</keyword>
<organism evidence="3 4">
    <name type="scientific">Cyclostephanos tholiformis</name>
    <dbReference type="NCBI Taxonomy" id="382380"/>
    <lineage>
        <taxon>Eukaryota</taxon>
        <taxon>Sar</taxon>
        <taxon>Stramenopiles</taxon>
        <taxon>Ochrophyta</taxon>
        <taxon>Bacillariophyta</taxon>
        <taxon>Coscinodiscophyceae</taxon>
        <taxon>Thalassiosirophycidae</taxon>
        <taxon>Stephanodiscales</taxon>
        <taxon>Stephanodiscaceae</taxon>
        <taxon>Cyclostephanos</taxon>
    </lineage>
</organism>
<keyword evidence="2" id="KW-0812">Transmembrane</keyword>
<keyword evidence="4" id="KW-1185">Reference proteome</keyword>
<comment type="caution">
    <text evidence="3">The sequence shown here is derived from an EMBL/GenBank/DDBJ whole genome shotgun (WGS) entry which is preliminary data.</text>
</comment>
<evidence type="ECO:0000256" key="2">
    <source>
        <dbReference type="SAM" id="Phobius"/>
    </source>
</evidence>
<evidence type="ECO:0000313" key="3">
    <source>
        <dbReference type="EMBL" id="KAL3806958.1"/>
    </source>
</evidence>
<proteinExistence type="predicted"/>
<reference evidence="3 4" key="1">
    <citation type="submission" date="2024-10" db="EMBL/GenBank/DDBJ databases">
        <title>Updated reference genomes for cyclostephanoid diatoms.</title>
        <authorList>
            <person name="Roberts W.R."/>
            <person name="Alverson A.J."/>
        </authorList>
    </citation>
    <scope>NUCLEOTIDE SEQUENCE [LARGE SCALE GENOMIC DNA]</scope>
    <source>
        <strain evidence="3 4">AJA228-03</strain>
    </source>
</reference>
<sequence length="1170" mass="129528">MVEKKKKSSKVATKKKNANKSRPVKSSTKEDEDDDGFWDEANDAEIGGTMRVVRGALVVFVIVVALITFAASYRGRDRDRVAITARSRRGDYDDDNARSRTSRDAFLEWFVKFGGKYHPIDVGDGIMINVTMNEFPSYGGWGLALNVPMAGEGASAASDGVGNRPNNNECRTGGYDGDSVSGQLCASDGEKEKEKEERSSSSSSNTPDVVIIKRLDPLFTVPSSLIITVESILVEYASPNTSPMYLPNFRSSLMDILERTFPNGPGLSSRGMGLGQQDVIIAAYLMAEDCHNRHPELFLNDVGGGEGGGGSFWKEYLDVLPNDGIIPRLDTFDDEEYIALDDETLESVGRESRQLLSLIFGSDDDAYTGDDGGGSGEGGVGLRDVVRDMIRRKIGGPSSSSSSSTPMLLPPTSIVPDSCISFETFHRFVAIVSSRAMVLGGVKHLTPMAEMINYSPNKVGPALPFDLYHTLSTDGSITVRSDRDVFHPDSSSGGGGEGTTTTTTIQLFEDYGPVDNSLFLTAHGFVPHENPNNCASISGATFLRRGGAAVGRNYEDDVEFLYLALKVLRLIHPGVTKLESLDDVCVKENLEIVDDDDDIGWKPASDSIAITSIVLGDGHDQIWQRIEDEYGETFTTLRDKCISAIKSGDKDRIEVRCARFPESNRVVKEALRAAAKRYTERFGERGDVGEEDEHSQLQDAESRGRDKLALALRFRIEERKILDRIVHFEDDVNVTRENSVDDSGEYFNKKMTAFRVFLNRIVSVKDNVNVTPENSVDDQNQVDSSKSRDNLDRKLSAFKVFVESLGLPVNKIEPKLVGNGMRIGAFATEDLDVDDVYIALPANSVIDVNTAMADADKDSDFKALLRKLSNWSQDDGGYDALLLFLLHQRFVLKENSRWWPYLDLLPSIEELSAYHPLFFDEKDINLHLSGSDVRGSILRYRRHALVRYRALCADLNVNILLGDVVLDKEKVFWATAILDSRSIWWSGLRHLVPLLDLVNADDKGVAHQTRLVDWEGVKSKMAATAATRNVKRGDQVFQNYAKPNYLLFMNHGFLLEENAYDCALVDGISVQHSTAPSFCIKDLASIEDLARFLRTEYSLSMGGTEGSRVDDVVRTHLIQLFEGRIARLTEAATNIDIDAGMPRVQYMRQIVKNELLYFRQALQLVATGSG</sequence>
<dbReference type="SUPFAM" id="SSF82199">
    <property type="entry name" value="SET domain"/>
    <property type="match status" value="2"/>
</dbReference>